<dbReference type="GO" id="GO:0003713">
    <property type="term" value="F:transcription coactivator activity"/>
    <property type="evidence" value="ECO:0007669"/>
    <property type="project" value="TreeGrafter"/>
</dbReference>
<keyword evidence="6" id="KW-0732">Signal</keyword>
<reference evidence="8" key="1">
    <citation type="journal article" date="2004" name="Nature">
        <title>Genome duplication in the teleost fish Tetraodon nigroviridis reveals the early vertebrate proto-karyotype.</title>
        <authorList>
            <person name="Jaillon O."/>
            <person name="Aury J.-M."/>
            <person name="Brunet F."/>
            <person name="Petit J.-L."/>
            <person name="Stange-Thomann N."/>
            <person name="Mauceli E."/>
            <person name="Bouneau L."/>
            <person name="Fischer C."/>
            <person name="Ozouf-Costaz C."/>
            <person name="Bernot A."/>
            <person name="Nicaud S."/>
            <person name="Jaffe D."/>
            <person name="Fisher S."/>
            <person name="Lutfalla G."/>
            <person name="Dossat C."/>
            <person name="Segurens B."/>
            <person name="Dasilva C."/>
            <person name="Salanoubat M."/>
            <person name="Levy M."/>
            <person name="Boudet N."/>
            <person name="Castellano S."/>
            <person name="Anthouard V."/>
            <person name="Jubin C."/>
            <person name="Castelli V."/>
            <person name="Katinka M."/>
            <person name="Vacherie B."/>
            <person name="Biemont C."/>
            <person name="Skalli Z."/>
            <person name="Cattolico L."/>
            <person name="Poulain J."/>
            <person name="De Berardinis V."/>
            <person name="Cruaud C."/>
            <person name="Duprat S."/>
            <person name="Brottier P."/>
            <person name="Coutanceau J.-P."/>
            <person name="Gouzy J."/>
            <person name="Parra G."/>
            <person name="Lardier G."/>
            <person name="Chapple C."/>
            <person name="McKernan K.J."/>
            <person name="McEwan P."/>
            <person name="Bosak S."/>
            <person name="Kellis M."/>
            <person name="Volff J.-N."/>
            <person name="Guigo R."/>
            <person name="Zody M.C."/>
            <person name="Mesirov J."/>
            <person name="Lindblad-Toh K."/>
            <person name="Birren B."/>
            <person name="Nusbaum C."/>
            <person name="Kahn D."/>
            <person name="Robinson-Rechavi M."/>
            <person name="Laudet V."/>
            <person name="Schachter V."/>
            <person name="Quetier F."/>
            <person name="Saurin W."/>
            <person name="Scarpelli C."/>
            <person name="Wincker P."/>
            <person name="Lander E.S."/>
            <person name="Weissenbach J."/>
            <person name="Roest Crollius H."/>
        </authorList>
    </citation>
    <scope>NUCLEOTIDE SEQUENCE [LARGE SCALE GENOMIC DNA]</scope>
</reference>
<evidence type="ECO:0000256" key="1">
    <source>
        <dbReference type="ARBA" id="ARBA00022527"/>
    </source>
</evidence>
<dbReference type="GO" id="GO:0005737">
    <property type="term" value="C:cytoplasm"/>
    <property type="evidence" value="ECO:0007669"/>
    <property type="project" value="TreeGrafter"/>
</dbReference>
<dbReference type="GO" id="GO:0046332">
    <property type="term" value="F:SMAD binding"/>
    <property type="evidence" value="ECO:0007669"/>
    <property type="project" value="TreeGrafter"/>
</dbReference>
<name>Q4S2E7_TETNG</name>
<keyword evidence="4" id="KW-0418">Kinase</keyword>
<dbReference type="InterPro" id="IPR000719">
    <property type="entry name" value="Prot_kinase_dom"/>
</dbReference>
<dbReference type="GO" id="GO:0007224">
    <property type="term" value="P:smoothened signaling pathway"/>
    <property type="evidence" value="ECO:0007669"/>
    <property type="project" value="TreeGrafter"/>
</dbReference>
<gene>
    <name evidence="8" type="ORF">GSTENG00025115001</name>
</gene>
<feature type="chain" id="PRO_5004243276" evidence="6">
    <location>
        <begin position="23"/>
        <end position="135"/>
    </location>
</feature>
<proteinExistence type="predicted"/>
<keyword evidence="2" id="KW-0808">Transferase</keyword>
<dbReference type="PANTHER" id="PTHR24058">
    <property type="entry name" value="DUAL SPECIFICITY PROTEIN KINASE"/>
    <property type="match status" value="1"/>
</dbReference>
<evidence type="ECO:0000256" key="3">
    <source>
        <dbReference type="ARBA" id="ARBA00022741"/>
    </source>
</evidence>
<dbReference type="GO" id="GO:0042771">
    <property type="term" value="P:intrinsic apoptotic signaling pathway in response to DNA damage by p53 class mediator"/>
    <property type="evidence" value="ECO:0007669"/>
    <property type="project" value="TreeGrafter"/>
</dbReference>
<evidence type="ECO:0000256" key="4">
    <source>
        <dbReference type="ARBA" id="ARBA00022777"/>
    </source>
</evidence>
<evidence type="ECO:0000313" key="8">
    <source>
        <dbReference type="EMBL" id="CAG05185.1"/>
    </source>
</evidence>
<dbReference type="PANTHER" id="PTHR24058:SF53">
    <property type="entry name" value="HOMEODOMAIN-INTERACTING PROTEIN KINASE 2"/>
    <property type="match status" value="1"/>
</dbReference>
<dbReference type="AlphaFoldDB" id="Q4S2E7"/>
<evidence type="ECO:0000256" key="5">
    <source>
        <dbReference type="ARBA" id="ARBA00022840"/>
    </source>
</evidence>
<dbReference type="KEGG" id="tng:GSTEN00025115G001"/>
<feature type="non-terminal residue" evidence="8">
    <location>
        <position position="135"/>
    </location>
</feature>
<dbReference type="GO" id="GO:0003714">
    <property type="term" value="F:transcription corepressor activity"/>
    <property type="evidence" value="ECO:0007669"/>
    <property type="project" value="TreeGrafter"/>
</dbReference>
<dbReference type="GO" id="GO:0004713">
    <property type="term" value="F:protein tyrosine kinase activity"/>
    <property type="evidence" value="ECO:0007669"/>
    <property type="project" value="TreeGrafter"/>
</dbReference>
<dbReference type="GO" id="GO:0005524">
    <property type="term" value="F:ATP binding"/>
    <property type="evidence" value="ECO:0007669"/>
    <property type="project" value="UniProtKB-KW"/>
</dbReference>
<dbReference type="SUPFAM" id="SSF56112">
    <property type="entry name" value="Protein kinase-like (PK-like)"/>
    <property type="match status" value="1"/>
</dbReference>
<keyword evidence="1" id="KW-0723">Serine/threonine-protein kinase</keyword>
<dbReference type="GO" id="GO:0045944">
    <property type="term" value="P:positive regulation of transcription by RNA polymerase II"/>
    <property type="evidence" value="ECO:0007669"/>
    <property type="project" value="TreeGrafter"/>
</dbReference>
<evidence type="ECO:0000256" key="6">
    <source>
        <dbReference type="SAM" id="SignalP"/>
    </source>
</evidence>
<sequence length="135" mass="15466">MWSLGAVAAELVLGTFLYGVDNEYDALRAIAETQGQPPDEVLDQGKCSLYYFQKRKKCLHRWRLMTPQVFGRQTGNHYKNQLDVLGCLKCIVDVMEKTYGVQQDQEVLIDLIIDMLNLDPKDRISPQGALDHLFF</sequence>
<dbReference type="InterPro" id="IPR050494">
    <property type="entry name" value="Ser_Thr_dual-spec_kinase"/>
</dbReference>
<evidence type="ECO:0000256" key="2">
    <source>
        <dbReference type="ARBA" id="ARBA00022679"/>
    </source>
</evidence>
<dbReference type="PROSITE" id="PS50011">
    <property type="entry name" value="PROTEIN_KINASE_DOM"/>
    <property type="match status" value="1"/>
</dbReference>
<reference evidence="8" key="2">
    <citation type="submission" date="2004-02" db="EMBL/GenBank/DDBJ databases">
        <authorList>
            <consortium name="Genoscope"/>
            <consortium name="Whitehead Institute Centre for Genome Research"/>
        </authorList>
    </citation>
    <scope>NUCLEOTIDE SEQUENCE</scope>
</reference>
<feature type="signal peptide" evidence="6">
    <location>
        <begin position="1"/>
        <end position="22"/>
    </location>
</feature>
<feature type="domain" description="Protein kinase" evidence="7">
    <location>
        <begin position="1"/>
        <end position="135"/>
    </location>
</feature>
<keyword evidence="3" id="KW-0547">Nucleotide-binding</keyword>
<dbReference type="EMBL" id="CAAE01014762">
    <property type="protein sequence ID" value="CAG05185.1"/>
    <property type="molecule type" value="Genomic_DNA"/>
</dbReference>
<evidence type="ECO:0000259" key="7">
    <source>
        <dbReference type="PROSITE" id="PS50011"/>
    </source>
</evidence>
<protein>
    <submittedName>
        <fullName evidence="8">Chromosome 17 SCAF14762, whole genome shotgun sequence</fullName>
    </submittedName>
</protein>
<organism evidence="8">
    <name type="scientific">Tetraodon nigroviridis</name>
    <name type="common">Spotted green pufferfish</name>
    <name type="synonym">Chelonodon nigroviridis</name>
    <dbReference type="NCBI Taxonomy" id="99883"/>
    <lineage>
        <taxon>Eukaryota</taxon>
        <taxon>Metazoa</taxon>
        <taxon>Chordata</taxon>
        <taxon>Craniata</taxon>
        <taxon>Vertebrata</taxon>
        <taxon>Euteleostomi</taxon>
        <taxon>Actinopterygii</taxon>
        <taxon>Neopterygii</taxon>
        <taxon>Teleostei</taxon>
        <taxon>Neoteleostei</taxon>
        <taxon>Acanthomorphata</taxon>
        <taxon>Eupercaria</taxon>
        <taxon>Tetraodontiformes</taxon>
        <taxon>Tetradontoidea</taxon>
        <taxon>Tetraodontidae</taxon>
        <taxon>Tetraodon</taxon>
    </lineage>
</organism>
<dbReference type="InterPro" id="IPR011009">
    <property type="entry name" value="Kinase-like_dom_sf"/>
</dbReference>
<dbReference type="GO" id="GO:0016605">
    <property type="term" value="C:PML body"/>
    <property type="evidence" value="ECO:0007669"/>
    <property type="project" value="TreeGrafter"/>
</dbReference>
<dbReference type="OrthoDB" id="9332038at2759"/>
<dbReference type="Gene3D" id="1.10.510.10">
    <property type="entry name" value="Transferase(Phosphotransferase) domain 1"/>
    <property type="match status" value="1"/>
</dbReference>
<dbReference type="GO" id="GO:0004674">
    <property type="term" value="F:protein serine/threonine kinase activity"/>
    <property type="evidence" value="ECO:0007669"/>
    <property type="project" value="UniProtKB-KW"/>
</dbReference>
<accession>Q4S2E7</accession>
<keyword evidence="5" id="KW-0067">ATP-binding</keyword>